<keyword evidence="4" id="KW-1185">Reference proteome</keyword>
<reference evidence="2" key="1">
    <citation type="submission" date="2009-11" db="EMBL/GenBank/DDBJ databases">
        <authorList>
            <consortium name="The Broad Institute Genome Sequencing Platform"/>
            <person name="Ward D."/>
            <person name="Feldgarden M."/>
            <person name="Earl A."/>
            <person name="Young S.K."/>
            <person name="Zeng Q."/>
            <person name="Koehrsen M."/>
            <person name="Alvarado L."/>
            <person name="Berlin A."/>
            <person name="Bochicchio J."/>
            <person name="Borenstein D."/>
            <person name="Chapman S.B."/>
            <person name="Chen Z."/>
            <person name="Engels R."/>
            <person name="Freedman E."/>
            <person name="Gellesch M."/>
            <person name="Goldberg J."/>
            <person name="Griggs A."/>
            <person name="Gujja S."/>
            <person name="Heilman E."/>
            <person name="Heiman D."/>
            <person name="Hepburn T."/>
            <person name="Howarth C."/>
            <person name="Jen D."/>
            <person name="Larson L."/>
            <person name="Lewis B."/>
            <person name="Mehta T."/>
            <person name="Park D."/>
            <person name="Pearson M."/>
            <person name="Roberts A."/>
            <person name="Saif S."/>
            <person name="Shea T."/>
            <person name="Shenoy N."/>
            <person name="Sisk P."/>
            <person name="Stolte C."/>
            <person name="Sykes S."/>
            <person name="Thomson T."/>
            <person name="Walk T."/>
            <person name="White J."/>
            <person name="Yandava C."/>
            <person name="Izard J."/>
            <person name="Baranova O.V."/>
            <person name="Blanton J.M."/>
            <person name="Tanner A.C."/>
            <person name="Dewhirst F.E."/>
            <person name="Haas B."/>
            <person name="Nusbaum C."/>
            <person name="Birren B."/>
        </authorList>
    </citation>
    <scope>NUCLEOTIDE SEQUENCE [LARGE SCALE GENOMIC DNA]</scope>
    <source>
        <strain evidence="2">1-1 BBBD Race 1</strain>
    </source>
</reference>
<name>A0A180FX50_PUCT1</name>
<reference evidence="3 4" key="3">
    <citation type="journal article" date="2017" name="G3 (Bethesda)">
        <title>Comparative analysis highlights variable genome content of wheat rusts and divergence of the mating loci.</title>
        <authorList>
            <person name="Cuomo C.A."/>
            <person name="Bakkeren G."/>
            <person name="Khalil H.B."/>
            <person name="Panwar V."/>
            <person name="Joly D."/>
            <person name="Linning R."/>
            <person name="Sakthikumar S."/>
            <person name="Song X."/>
            <person name="Adiconis X."/>
            <person name="Fan L."/>
            <person name="Goldberg J.M."/>
            <person name="Levin J.Z."/>
            <person name="Young S."/>
            <person name="Zeng Q."/>
            <person name="Anikster Y."/>
            <person name="Bruce M."/>
            <person name="Wang M."/>
            <person name="Yin C."/>
            <person name="McCallum B."/>
            <person name="Szabo L.J."/>
            <person name="Hulbert S."/>
            <person name="Chen X."/>
            <person name="Fellers J.P."/>
        </authorList>
    </citation>
    <scope>NUCLEOTIDE SEQUENCE</scope>
    <source>
        <strain evidence="3">isolate 1-1 / race 1 (BBBD)</strain>
        <strain evidence="4">Isolate 1-1 / race 1 (BBBD)</strain>
    </source>
</reference>
<gene>
    <name evidence="2" type="ORF">PTTG_07177</name>
</gene>
<feature type="compositionally biased region" description="Polar residues" evidence="1">
    <location>
        <begin position="23"/>
        <end position="32"/>
    </location>
</feature>
<protein>
    <submittedName>
        <fullName evidence="2 3">Uncharacterized protein</fullName>
    </submittedName>
</protein>
<feature type="region of interest" description="Disordered" evidence="1">
    <location>
        <begin position="20"/>
        <end position="43"/>
    </location>
</feature>
<evidence type="ECO:0000313" key="2">
    <source>
        <dbReference type="EMBL" id="OAV84882.1"/>
    </source>
</evidence>
<dbReference type="Proteomes" id="UP000005240">
    <property type="component" value="Unassembled WGS sequence"/>
</dbReference>
<evidence type="ECO:0000313" key="3">
    <source>
        <dbReference type="EnsemblFungi" id="PTTG_07177-t43_1-p1"/>
    </source>
</evidence>
<dbReference type="AlphaFoldDB" id="A0A180FX50"/>
<dbReference type="EnsemblFungi" id="PTTG_07177-t43_1">
    <property type="protein sequence ID" value="PTTG_07177-t43_1-p1"/>
    <property type="gene ID" value="PTTG_07177"/>
</dbReference>
<feature type="non-terminal residue" evidence="2">
    <location>
        <position position="1"/>
    </location>
</feature>
<organism evidence="2">
    <name type="scientific">Puccinia triticina (isolate 1-1 / race 1 (BBBD))</name>
    <name type="common">Brown leaf rust fungus</name>
    <dbReference type="NCBI Taxonomy" id="630390"/>
    <lineage>
        <taxon>Eukaryota</taxon>
        <taxon>Fungi</taxon>
        <taxon>Dikarya</taxon>
        <taxon>Basidiomycota</taxon>
        <taxon>Pucciniomycotina</taxon>
        <taxon>Pucciniomycetes</taxon>
        <taxon>Pucciniales</taxon>
        <taxon>Pucciniaceae</taxon>
        <taxon>Puccinia</taxon>
    </lineage>
</organism>
<dbReference type="VEuPathDB" id="FungiDB:PTTG_07177"/>
<sequence>VPPPPEWDDTWTTLPNWLHLPTPTGNKPNSHQPIEFDSVDPDANADANGVTKTVLADKVSMSSVSRASTPSILGQPPIEDFPFLIDLQVQALLEPHRPFATEQHACFAINSKAYTRLYHTFAQAFVPYCQKIPNKVVNA</sequence>
<proteinExistence type="predicted"/>
<dbReference type="EMBL" id="ADAS02010265">
    <property type="protein sequence ID" value="OAV84882.1"/>
    <property type="molecule type" value="Genomic_DNA"/>
</dbReference>
<reference evidence="2" key="2">
    <citation type="submission" date="2016-05" db="EMBL/GenBank/DDBJ databases">
        <title>Comparative analysis highlights variable genome content of wheat rusts and divergence of the mating loci.</title>
        <authorList>
            <person name="Cuomo C.A."/>
            <person name="Bakkeren G."/>
            <person name="Szabo L."/>
            <person name="Khalil H."/>
            <person name="Joly D."/>
            <person name="Goldberg J."/>
            <person name="Young S."/>
            <person name="Zeng Q."/>
            <person name="Fellers J."/>
        </authorList>
    </citation>
    <scope>NUCLEOTIDE SEQUENCE [LARGE SCALE GENOMIC DNA]</scope>
    <source>
        <strain evidence="2">1-1 BBBD Race 1</strain>
    </source>
</reference>
<accession>A0A180FX50</accession>
<evidence type="ECO:0000313" key="4">
    <source>
        <dbReference type="Proteomes" id="UP000005240"/>
    </source>
</evidence>
<evidence type="ECO:0000256" key="1">
    <source>
        <dbReference type="SAM" id="MobiDB-lite"/>
    </source>
</evidence>
<reference evidence="3" key="4">
    <citation type="submission" date="2025-05" db="UniProtKB">
        <authorList>
            <consortium name="EnsemblFungi"/>
        </authorList>
    </citation>
    <scope>IDENTIFICATION</scope>
    <source>
        <strain evidence="3">isolate 1-1 / race 1 (BBBD)</strain>
    </source>
</reference>